<dbReference type="PROSITE" id="PS51447">
    <property type="entry name" value="FDX_ACB"/>
    <property type="match status" value="1"/>
</dbReference>
<evidence type="ECO:0000256" key="10">
    <source>
        <dbReference type="ARBA" id="ARBA00022917"/>
    </source>
</evidence>
<name>F6FHP7_MYCHI</name>
<dbReference type="InterPro" id="IPR033714">
    <property type="entry name" value="tRNA_bind_bactPheRS"/>
</dbReference>
<proteinExistence type="predicted"/>
<dbReference type="InterPro" id="IPR002547">
    <property type="entry name" value="tRNA-bd_dom"/>
</dbReference>
<dbReference type="Pfam" id="PF17759">
    <property type="entry name" value="tRNA_synthFbeta"/>
    <property type="match status" value="1"/>
</dbReference>
<dbReference type="HOGENOM" id="CLU_425676_0_0_14"/>
<evidence type="ECO:0000256" key="4">
    <source>
        <dbReference type="ARBA" id="ARBA00022598"/>
    </source>
</evidence>
<keyword evidence="10" id="KW-0648">Protein biosynthesis</keyword>
<evidence type="ECO:0000256" key="1">
    <source>
        <dbReference type="ARBA" id="ARBA00001946"/>
    </source>
</evidence>
<gene>
    <name evidence="16" type="primary">pheT</name>
    <name evidence="16" type="ordered locus">MHF_1581</name>
</gene>
<dbReference type="GO" id="GO:0004826">
    <property type="term" value="F:phenylalanine-tRNA ligase activity"/>
    <property type="evidence" value="ECO:0007669"/>
    <property type="project" value="UniProtKB-EC"/>
</dbReference>
<keyword evidence="5" id="KW-0479">Metal-binding</keyword>
<reference evidence="16 17" key="1">
    <citation type="journal article" date="2011" name="J. Bacteriol.">
        <title>Complete genome sequences of two hemotropic Mycoplasmas, Mycoplasma haemofelis strain Ohio2 and Mycoplasma suis strain Illinois.</title>
        <authorList>
            <person name="Messick J.B."/>
            <person name="Santos A.P."/>
            <person name="Guimaraes A.M."/>
        </authorList>
    </citation>
    <scope>NUCLEOTIDE SEQUENCE [LARGE SCALE GENOMIC DNA]</scope>
    <source>
        <strain evidence="16 17">Ohio2</strain>
    </source>
</reference>
<dbReference type="EMBL" id="CP002808">
    <property type="protein sequence ID" value="AEG73811.1"/>
    <property type="molecule type" value="Genomic_DNA"/>
</dbReference>
<evidence type="ECO:0000256" key="11">
    <source>
        <dbReference type="ARBA" id="ARBA00023146"/>
    </source>
</evidence>
<dbReference type="Gene3D" id="3.30.930.10">
    <property type="entry name" value="Bira Bifunctional Protein, Domain 2"/>
    <property type="match status" value="1"/>
</dbReference>
<evidence type="ECO:0000256" key="8">
    <source>
        <dbReference type="ARBA" id="ARBA00022842"/>
    </source>
</evidence>
<dbReference type="SUPFAM" id="SSF55681">
    <property type="entry name" value="Class II aaRS and biotin synthetases"/>
    <property type="match status" value="1"/>
</dbReference>
<keyword evidence="8" id="KW-0460">Magnesium</keyword>
<dbReference type="PROSITE" id="PS50886">
    <property type="entry name" value="TRBD"/>
    <property type="match status" value="1"/>
</dbReference>
<keyword evidence="11 16" id="KW-0030">Aminoacyl-tRNA synthetase</keyword>
<dbReference type="PANTHER" id="PTHR10947:SF3">
    <property type="entry name" value="LEUCINE-RICH REPEAT-CONTAINING PROTEIN 47"/>
    <property type="match status" value="1"/>
</dbReference>
<accession>F6FHP7</accession>
<evidence type="ECO:0000256" key="6">
    <source>
        <dbReference type="ARBA" id="ARBA00022741"/>
    </source>
</evidence>
<dbReference type="GO" id="GO:0000049">
    <property type="term" value="F:tRNA binding"/>
    <property type="evidence" value="ECO:0007669"/>
    <property type="project" value="UniProtKB-UniRule"/>
</dbReference>
<dbReference type="InterPro" id="IPR005147">
    <property type="entry name" value="tRNA_synthase_B5-dom"/>
</dbReference>
<dbReference type="PROSITE" id="PS51483">
    <property type="entry name" value="B5"/>
    <property type="match status" value="1"/>
</dbReference>
<evidence type="ECO:0000256" key="2">
    <source>
        <dbReference type="ARBA" id="ARBA00012814"/>
    </source>
</evidence>
<dbReference type="eggNOG" id="COG0072">
    <property type="taxonomic scope" value="Bacteria"/>
</dbReference>
<dbReference type="InterPro" id="IPR036690">
    <property type="entry name" value="Fdx_antiC-bd_sf"/>
</dbReference>
<dbReference type="GO" id="GO:0000287">
    <property type="term" value="F:magnesium ion binding"/>
    <property type="evidence" value="ECO:0007669"/>
    <property type="project" value="InterPro"/>
</dbReference>
<keyword evidence="9 12" id="KW-0694">RNA-binding</keyword>
<keyword evidence="3 12" id="KW-0820">tRNA-binding</keyword>
<dbReference type="EC" id="6.1.1.20" evidence="2"/>
<feature type="domain" description="B5" evidence="15">
    <location>
        <begin position="274"/>
        <end position="346"/>
    </location>
</feature>
<dbReference type="KEGG" id="mhf:MHF_1581"/>
<dbReference type="Gene3D" id="2.40.50.140">
    <property type="entry name" value="Nucleic acid-binding proteins"/>
    <property type="match status" value="1"/>
</dbReference>
<dbReference type="Gene3D" id="3.30.70.380">
    <property type="entry name" value="Ferrodoxin-fold anticodon-binding domain"/>
    <property type="match status" value="1"/>
</dbReference>
<evidence type="ECO:0000256" key="5">
    <source>
        <dbReference type="ARBA" id="ARBA00022723"/>
    </source>
</evidence>
<dbReference type="Proteomes" id="UP000007952">
    <property type="component" value="Chromosome"/>
</dbReference>
<dbReference type="InterPro" id="IPR005121">
    <property type="entry name" value="Fdx_antiC-bd"/>
</dbReference>
<evidence type="ECO:0000259" key="13">
    <source>
        <dbReference type="PROSITE" id="PS50886"/>
    </source>
</evidence>
<dbReference type="GO" id="GO:0006432">
    <property type="term" value="P:phenylalanyl-tRNA aminoacylation"/>
    <property type="evidence" value="ECO:0007669"/>
    <property type="project" value="InterPro"/>
</dbReference>
<dbReference type="SUPFAM" id="SSF54991">
    <property type="entry name" value="Anticodon-binding domain of PheRS"/>
    <property type="match status" value="1"/>
</dbReference>
<comment type="cofactor">
    <cofactor evidence="1">
        <name>Mg(2+)</name>
        <dbReference type="ChEBI" id="CHEBI:18420"/>
    </cofactor>
</comment>
<evidence type="ECO:0000259" key="15">
    <source>
        <dbReference type="PROSITE" id="PS51483"/>
    </source>
</evidence>
<dbReference type="InterPro" id="IPR009061">
    <property type="entry name" value="DNA-bd_dom_put_sf"/>
</dbReference>
<reference key="2">
    <citation type="submission" date="2011-05" db="EMBL/GenBank/DDBJ databases">
        <title>The Genome of Mycoplasma haemofelis Strain Ohio2, a pathogenic hemoplasma of the cat.</title>
        <authorList>
            <person name="Santos A.P."/>
            <person name="Guimaraes A.M.S."/>
            <person name="SanMiguel P.J."/>
            <person name="Martin S.W."/>
            <person name="Messick J.B."/>
        </authorList>
    </citation>
    <scope>NUCLEOTIDE SEQUENCE</scope>
    <source>
        <strain>Ohio2</strain>
    </source>
</reference>
<sequence>MIISRNLISHFLPRIQDYSIEQITSALFKSGIEVEAVDEIKAPNGVVYGLIESFEKVEGSDKLNFCKVLIPSEGKVRDIVCGASNVRNNLKVVVALPGASLLGGKVKIQERKVFGKLSQGMICAYGELHEFKLIGSNFPKGIIELPDDFDINRPFSLSHICLDDVVLDLSIPTNRNDLHCAWGIAEELAKNLGCPHEEGDVPNISDWNLKTLLVVNNFSVSDPSINKALYCYACFNEIPDRSLDTGNSLTFREKSNYFSLLLNRYLQGIDIPELEGRRIPIDWRRILEFLCISCEFKESLISRLKNYSFSVEEDFVIPPPWRDDIQDQKDFAEEVARFMDIGDLEERPPVTYLSLPDNKGIFELLRIKSFLRSRGFFECSSFNLQDGNLVRNSFHLWGEDTHTVENPISVDRVSYRRHGLYELLSVLEFNKDDGMEMHPIFEITYNPNGNEEVLNVLIPEVSESFPMCSTVISGNIFDLQSYLKRVFLLIDKRIEFKLCHENKEPFWGVNLMHIMDGDTILGYVGYLKTKLPEKVVGASVLLSREGSKISRVSRERGKFPSSTRDISILVKPDFKGLQELMHSWNPPFLEGVKLLERYEDKGSISYLFRFTFRSHEKTLTKEDIDNSMSLIYKCIESKGLMVR</sequence>
<dbReference type="PANTHER" id="PTHR10947">
    <property type="entry name" value="PHENYLALANYL-TRNA SYNTHETASE BETA CHAIN AND LEUCINE-RICH REPEAT-CONTAINING PROTEIN 47"/>
    <property type="match status" value="1"/>
</dbReference>
<evidence type="ECO:0000256" key="12">
    <source>
        <dbReference type="PROSITE-ProRule" id="PRU00209"/>
    </source>
</evidence>
<organism evidence="16 17">
    <name type="scientific">Mycoplasma haemofelis (strain Ohio2)</name>
    <dbReference type="NCBI Taxonomy" id="859194"/>
    <lineage>
        <taxon>Bacteria</taxon>
        <taxon>Bacillati</taxon>
        <taxon>Mycoplasmatota</taxon>
        <taxon>Mollicutes</taxon>
        <taxon>Mycoplasmataceae</taxon>
        <taxon>Mycoplasma</taxon>
    </lineage>
</organism>
<evidence type="ECO:0000256" key="9">
    <source>
        <dbReference type="ARBA" id="ARBA00022884"/>
    </source>
</evidence>
<feature type="domain" description="FDX-ACB" evidence="14">
    <location>
        <begin position="557"/>
        <end position="643"/>
    </location>
</feature>
<evidence type="ECO:0000256" key="3">
    <source>
        <dbReference type="ARBA" id="ARBA00022555"/>
    </source>
</evidence>
<dbReference type="SUPFAM" id="SSF46955">
    <property type="entry name" value="Putative DNA-binding domain"/>
    <property type="match status" value="1"/>
</dbReference>
<dbReference type="SUPFAM" id="SSF50249">
    <property type="entry name" value="Nucleic acid-binding proteins"/>
    <property type="match status" value="1"/>
</dbReference>
<evidence type="ECO:0000256" key="7">
    <source>
        <dbReference type="ARBA" id="ARBA00022840"/>
    </source>
</evidence>
<keyword evidence="6" id="KW-0547">Nucleotide-binding</keyword>
<dbReference type="Pfam" id="PF03147">
    <property type="entry name" value="FDX-ACB"/>
    <property type="match status" value="1"/>
</dbReference>
<dbReference type="BioCyc" id="MHAE859194:G1GR7-1583-MONOMER"/>
<dbReference type="InterPro" id="IPR045864">
    <property type="entry name" value="aa-tRNA-synth_II/BPL/LPL"/>
</dbReference>
<evidence type="ECO:0000259" key="14">
    <source>
        <dbReference type="PROSITE" id="PS51447"/>
    </source>
</evidence>
<dbReference type="CDD" id="cd02796">
    <property type="entry name" value="tRNA_bind_bactPheRS"/>
    <property type="match status" value="1"/>
</dbReference>
<dbReference type="InterPro" id="IPR045060">
    <property type="entry name" value="Phe-tRNA-ligase_IIc_bsu"/>
</dbReference>
<evidence type="ECO:0000313" key="17">
    <source>
        <dbReference type="Proteomes" id="UP000007952"/>
    </source>
</evidence>
<dbReference type="InterPro" id="IPR012340">
    <property type="entry name" value="NA-bd_OB-fold"/>
</dbReference>
<dbReference type="Pfam" id="PF01588">
    <property type="entry name" value="tRNA_bind"/>
    <property type="match status" value="1"/>
</dbReference>
<dbReference type="STRING" id="859194.MHF_1581"/>
<evidence type="ECO:0000313" key="16">
    <source>
        <dbReference type="EMBL" id="AEG73811.1"/>
    </source>
</evidence>
<keyword evidence="4 16" id="KW-0436">Ligase</keyword>
<dbReference type="SMART" id="SM00874">
    <property type="entry name" value="B5"/>
    <property type="match status" value="1"/>
</dbReference>
<protein>
    <recommendedName>
        <fullName evidence="2">phenylalanine--tRNA ligase</fullName>
        <ecNumber evidence="2">6.1.1.20</ecNumber>
    </recommendedName>
</protein>
<dbReference type="AlphaFoldDB" id="F6FHP7"/>
<dbReference type="eggNOG" id="COG0073">
    <property type="taxonomic scope" value="Bacteria"/>
</dbReference>
<keyword evidence="7" id="KW-0067">ATP-binding</keyword>
<dbReference type="InterPro" id="IPR041616">
    <property type="entry name" value="PheRS_beta_core"/>
</dbReference>
<dbReference type="Gene3D" id="3.30.56.10">
    <property type="match status" value="2"/>
</dbReference>
<feature type="domain" description="TRNA-binding" evidence="13">
    <location>
        <begin position="40"/>
        <end position="156"/>
    </location>
</feature>
<dbReference type="SMART" id="SM00896">
    <property type="entry name" value="FDX-ACB"/>
    <property type="match status" value="1"/>
</dbReference>
<dbReference type="GO" id="GO:0005524">
    <property type="term" value="F:ATP binding"/>
    <property type="evidence" value="ECO:0007669"/>
    <property type="project" value="UniProtKB-KW"/>
</dbReference>